<evidence type="ECO:0000313" key="7">
    <source>
        <dbReference type="EMBL" id="MBP3967413.1"/>
    </source>
</evidence>
<dbReference type="Pfam" id="PF16499">
    <property type="entry name" value="Melibiase_2"/>
    <property type="match status" value="1"/>
</dbReference>
<keyword evidence="4 5" id="KW-0326">Glycosidase</keyword>
<evidence type="ECO:0000313" key="8">
    <source>
        <dbReference type="Proteomes" id="UP000673394"/>
    </source>
</evidence>
<dbReference type="RefSeq" id="WP_210664504.1">
    <property type="nucleotide sequence ID" value="NZ_JAGKSP010000057.1"/>
</dbReference>
<comment type="similarity">
    <text evidence="2 5">Belongs to the glycosyl hydrolase 27 family.</text>
</comment>
<evidence type="ECO:0000256" key="1">
    <source>
        <dbReference type="ARBA" id="ARBA00006202"/>
    </source>
</evidence>
<comment type="similarity">
    <text evidence="1">Belongs to the glycosyl hydrolase 36 family.</text>
</comment>
<evidence type="ECO:0000256" key="2">
    <source>
        <dbReference type="ARBA" id="ARBA00009743"/>
    </source>
</evidence>
<dbReference type="PRINTS" id="PR00740">
    <property type="entry name" value="GLHYDRLASE27"/>
</dbReference>
<dbReference type="InterPro" id="IPR002241">
    <property type="entry name" value="Glyco_hydro_27"/>
</dbReference>
<dbReference type="EC" id="3.2.1.22" evidence="5"/>
<dbReference type="InterPro" id="IPR013785">
    <property type="entry name" value="Aldolase_TIM"/>
</dbReference>
<dbReference type="EMBL" id="JAGKSP010000057">
    <property type="protein sequence ID" value="MBP3967413.1"/>
    <property type="molecule type" value="Genomic_DNA"/>
</dbReference>
<keyword evidence="5" id="KW-1015">Disulfide bond</keyword>
<feature type="region of interest" description="Disordered" evidence="6">
    <location>
        <begin position="82"/>
        <end position="104"/>
    </location>
</feature>
<dbReference type="PROSITE" id="PS00512">
    <property type="entry name" value="ALPHA_GALACTOSIDASE"/>
    <property type="match status" value="1"/>
</dbReference>
<evidence type="ECO:0000256" key="3">
    <source>
        <dbReference type="ARBA" id="ARBA00022801"/>
    </source>
</evidence>
<name>A0ABS5CNI5_9BACL</name>
<gene>
    <name evidence="7" type="ORF">I8J30_32675</name>
</gene>
<organism evidence="7 8">
    <name type="scientific">Paenibacillus lignilyticus</name>
    <dbReference type="NCBI Taxonomy" id="1172615"/>
    <lineage>
        <taxon>Bacteria</taxon>
        <taxon>Bacillati</taxon>
        <taxon>Bacillota</taxon>
        <taxon>Bacilli</taxon>
        <taxon>Bacillales</taxon>
        <taxon>Paenibacillaceae</taxon>
        <taxon>Paenibacillus</taxon>
    </lineage>
</organism>
<evidence type="ECO:0000256" key="6">
    <source>
        <dbReference type="SAM" id="MobiDB-lite"/>
    </source>
</evidence>
<dbReference type="PANTHER" id="PTHR11452:SF75">
    <property type="entry name" value="ALPHA-GALACTOSIDASE MEL1"/>
    <property type="match status" value="1"/>
</dbReference>
<reference evidence="7 8" key="1">
    <citation type="submission" date="2021-04" db="EMBL/GenBank/DDBJ databases">
        <title>Paenibacillus sp. DLE-14 whole genome sequence.</title>
        <authorList>
            <person name="Ham Y.J."/>
        </authorList>
    </citation>
    <scope>NUCLEOTIDE SEQUENCE [LARGE SCALE GENOMIC DNA]</scope>
    <source>
        <strain evidence="7 8">DLE-14</strain>
    </source>
</reference>
<keyword evidence="3 5" id="KW-0378">Hydrolase</keyword>
<protein>
    <recommendedName>
        <fullName evidence="5">Alpha-galactosidase</fullName>
        <ecNumber evidence="5">3.2.1.22</ecNumber>
    </recommendedName>
    <alternativeName>
        <fullName evidence="5">Melibiase</fullName>
    </alternativeName>
</protein>
<comment type="catalytic activity">
    <reaction evidence="5">
        <text>Hydrolysis of terminal, non-reducing alpha-D-galactose residues in alpha-D-galactosides, including galactose oligosaccharides, galactomannans and galactolipids.</text>
        <dbReference type="EC" id="3.2.1.22"/>
    </reaction>
</comment>
<comment type="caution">
    <text evidence="7">The sequence shown here is derived from an EMBL/GenBank/DDBJ whole genome shotgun (WGS) entry which is preliminary data.</text>
</comment>
<dbReference type="SUPFAM" id="SSF51445">
    <property type="entry name" value="(Trans)glycosidases"/>
    <property type="match status" value="1"/>
</dbReference>
<evidence type="ECO:0000256" key="4">
    <source>
        <dbReference type="ARBA" id="ARBA00023295"/>
    </source>
</evidence>
<evidence type="ECO:0000256" key="5">
    <source>
        <dbReference type="RuleBase" id="RU361168"/>
    </source>
</evidence>
<sequence>MSEQLIEQTADYLVSSGLKDAGYTYVNIDDCWQTHSRDAQGRLVPDPAKFPDGIKGTADYVHSKGLKLGIYEDAGTETCAHYPGSLGHETTDAQSSADGGDDYL</sequence>
<dbReference type="Proteomes" id="UP000673394">
    <property type="component" value="Unassembled WGS sequence"/>
</dbReference>
<dbReference type="InterPro" id="IPR000111">
    <property type="entry name" value="Glyco_hydro_27/36_CS"/>
</dbReference>
<proteinExistence type="inferred from homology"/>
<dbReference type="GO" id="GO:0004557">
    <property type="term" value="F:alpha-galactosidase activity"/>
    <property type="evidence" value="ECO:0007669"/>
    <property type="project" value="UniProtKB-EC"/>
</dbReference>
<dbReference type="PANTHER" id="PTHR11452">
    <property type="entry name" value="ALPHA-GALACTOSIDASE/ALPHA-N-ACETYLGALACTOSAMINIDASE"/>
    <property type="match status" value="1"/>
</dbReference>
<accession>A0ABS5CNI5</accession>
<keyword evidence="8" id="KW-1185">Reference proteome</keyword>
<dbReference type="Gene3D" id="3.20.20.70">
    <property type="entry name" value="Aldolase class I"/>
    <property type="match status" value="1"/>
</dbReference>
<dbReference type="InterPro" id="IPR017853">
    <property type="entry name" value="GH"/>
</dbReference>